<comment type="caution">
    <text evidence="1">The sequence shown here is derived from an EMBL/GenBank/DDBJ whole genome shotgun (WGS) entry which is preliminary data.</text>
</comment>
<keyword evidence="2" id="KW-1185">Reference proteome</keyword>
<proteinExistence type="predicted"/>
<gene>
    <name evidence="1" type="ORF">DFH08DRAFT_936397</name>
</gene>
<evidence type="ECO:0000313" key="1">
    <source>
        <dbReference type="EMBL" id="KAJ7348388.1"/>
    </source>
</evidence>
<dbReference type="Proteomes" id="UP001218218">
    <property type="component" value="Unassembled WGS sequence"/>
</dbReference>
<organism evidence="1 2">
    <name type="scientific">Mycena albidolilacea</name>
    <dbReference type="NCBI Taxonomy" id="1033008"/>
    <lineage>
        <taxon>Eukaryota</taxon>
        <taxon>Fungi</taxon>
        <taxon>Dikarya</taxon>
        <taxon>Basidiomycota</taxon>
        <taxon>Agaricomycotina</taxon>
        <taxon>Agaricomycetes</taxon>
        <taxon>Agaricomycetidae</taxon>
        <taxon>Agaricales</taxon>
        <taxon>Marasmiineae</taxon>
        <taxon>Mycenaceae</taxon>
        <taxon>Mycena</taxon>
    </lineage>
</organism>
<dbReference type="EMBL" id="JARIHO010000017">
    <property type="protein sequence ID" value="KAJ7348388.1"/>
    <property type="molecule type" value="Genomic_DNA"/>
</dbReference>
<accession>A0AAD7ETP7</accession>
<protein>
    <submittedName>
        <fullName evidence="1">Uncharacterized protein</fullName>
    </submittedName>
</protein>
<reference evidence="1" key="1">
    <citation type="submission" date="2023-03" db="EMBL/GenBank/DDBJ databases">
        <title>Massive genome expansion in bonnet fungi (Mycena s.s.) driven by repeated elements and novel gene families across ecological guilds.</title>
        <authorList>
            <consortium name="Lawrence Berkeley National Laboratory"/>
            <person name="Harder C.B."/>
            <person name="Miyauchi S."/>
            <person name="Viragh M."/>
            <person name="Kuo A."/>
            <person name="Thoen E."/>
            <person name="Andreopoulos B."/>
            <person name="Lu D."/>
            <person name="Skrede I."/>
            <person name="Drula E."/>
            <person name="Henrissat B."/>
            <person name="Morin E."/>
            <person name="Kohler A."/>
            <person name="Barry K."/>
            <person name="LaButti K."/>
            <person name="Morin E."/>
            <person name="Salamov A."/>
            <person name="Lipzen A."/>
            <person name="Mereny Z."/>
            <person name="Hegedus B."/>
            <person name="Baldrian P."/>
            <person name="Stursova M."/>
            <person name="Weitz H."/>
            <person name="Taylor A."/>
            <person name="Grigoriev I.V."/>
            <person name="Nagy L.G."/>
            <person name="Martin F."/>
            <person name="Kauserud H."/>
        </authorList>
    </citation>
    <scope>NUCLEOTIDE SEQUENCE</scope>
    <source>
        <strain evidence="1">CBHHK002</strain>
    </source>
</reference>
<sequence length="286" mass="31186">MHPARAAGCLTRTRLQNTFTTIAITIRGGRICTSHSLLIILCSECSLSLQNNIPPATHLLDLTRLLCHGASSSRPTSLASELAPSAPQQSHEPPYHLRFPEIHPFYEYYSKELTYWAKIPASYVFTITTNTQLFIRRAGVIGGDQAHHLSRIAPPATSCNMLTTSKCKQSSTPINIKDNTKPTVKQEPIMPPCTKCPCVKHDTVHGIKLELVTPPRGTHPRLGLDSLDSSEIIDLTTPSPPSLTFSSSSSSSSSLLSFPSLASSSSLEFPHPIHLLSRLDTTQIAK</sequence>
<name>A0AAD7ETP7_9AGAR</name>
<dbReference type="AlphaFoldDB" id="A0AAD7ETP7"/>
<evidence type="ECO:0000313" key="2">
    <source>
        <dbReference type="Proteomes" id="UP001218218"/>
    </source>
</evidence>